<proteinExistence type="predicted"/>
<keyword evidence="2" id="KW-0418">Kinase</keyword>
<evidence type="ECO:0000313" key="2">
    <source>
        <dbReference type="EMBL" id="MFD1673532.1"/>
    </source>
</evidence>
<keyword evidence="2" id="KW-0808">Transferase</keyword>
<dbReference type="Proteomes" id="UP001597079">
    <property type="component" value="Unassembled WGS sequence"/>
</dbReference>
<sequence>MALYVGIDGGGTSTRAFVFDPASMQGSVALGPASRQSSVGWETARTALVETLNRALAQMKQPANEVIGLSACLSGIDLPEQSVRMAQELQADFPLARIEVTNDSMAPLTAGTNGRSGAVLIGGTGTVAVGETLDGQVARAGGYGYLIGDEGSGFDIGRRGLMAAIQSCEGRGPNTCLWEAAQKVYDVTAAEQLIPVVYDADNPVAVMASFAASVLQLADEDEVAAAILEVASEAHMQLLQSVLQRLPEMDQRVVLSGSLFTKSEILLEKLRGRLPDVEITPIRLNAVTGALMRAMRLVDRTLLTRFDEGTWQGIEAAVMT</sequence>
<dbReference type="Gene3D" id="3.30.420.40">
    <property type="match status" value="2"/>
</dbReference>
<reference evidence="3" key="1">
    <citation type="journal article" date="2019" name="Int. J. Syst. Evol. Microbiol.">
        <title>The Global Catalogue of Microorganisms (GCM) 10K type strain sequencing project: providing services to taxonomists for standard genome sequencing and annotation.</title>
        <authorList>
            <consortium name="The Broad Institute Genomics Platform"/>
            <consortium name="The Broad Institute Genome Sequencing Center for Infectious Disease"/>
            <person name="Wu L."/>
            <person name="Ma J."/>
        </authorList>
    </citation>
    <scope>NUCLEOTIDE SEQUENCE [LARGE SCALE GENOMIC DNA]</scope>
    <source>
        <strain evidence="3">CGMCC 1.12286</strain>
    </source>
</reference>
<feature type="domain" description="ATPase BadF/BadG/BcrA/BcrD type" evidence="1">
    <location>
        <begin position="5"/>
        <end position="290"/>
    </location>
</feature>
<dbReference type="PANTHER" id="PTHR43190:SF3">
    <property type="entry name" value="N-ACETYL-D-GLUCOSAMINE KINASE"/>
    <property type="match status" value="1"/>
</dbReference>
<name>A0ABW4JBC9_9BACL</name>
<dbReference type="CDD" id="cd24007">
    <property type="entry name" value="ASKHA_NBD_eukNAGK-like"/>
    <property type="match status" value="1"/>
</dbReference>
<organism evidence="2 3">
    <name type="scientific">Alicyclobacillus fodiniaquatilis</name>
    <dbReference type="NCBI Taxonomy" id="1661150"/>
    <lineage>
        <taxon>Bacteria</taxon>
        <taxon>Bacillati</taxon>
        <taxon>Bacillota</taxon>
        <taxon>Bacilli</taxon>
        <taxon>Bacillales</taxon>
        <taxon>Alicyclobacillaceae</taxon>
        <taxon>Alicyclobacillus</taxon>
    </lineage>
</organism>
<protein>
    <submittedName>
        <fullName evidence="2">N-acetylglucosamine kinase</fullName>
    </submittedName>
</protein>
<dbReference type="GO" id="GO:0016301">
    <property type="term" value="F:kinase activity"/>
    <property type="evidence" value="ECO:0007669"/>
    <property type="project" value="UniProtKB-KW"/>
</dbReference>
<keyword evidence="3" id="KW-1185">Reference proteome</keyword>
<accession>A0ABW4JBC9</accession>
<dbReference type="InterPro" id="IPR043129">
    <property type="entry name" value="ATPase_NBD"/>
</dbReference>
<dbReference type="PANTHER" id="PTHR43190">
    <property type="entry name" value="N-ACETYL-D-GLUCOSAMINE KINASE"/>
    <property type="match status" value="1"/>
</dbReference>
<evidence type="ECO:0000313" key="3">
    <source>
        <dbReference type="Proteomes" id="UP001597079"/>
    </source>
</evidence>
<comment type="caution">
    <text evidence="2">The sequence shown here is derived from an EMBL/GenBank/DDBJ whole genome shotgun (WGS) entry which is preliminary data.</text>
</comment>
<dbReference type="RefSeq" id="WP_377940963.1">
    <property type="nucleotide sequence ID" value="NZ_JBHUCX010000008.1"/>
</dbReference>
<dbReference type="SUPFAM" id="SSF53067">
    <property type="entry name" value="Actin-like ATPase domain"/>
    <property type="match status" value="2"/>
</dbReference>
<dbReference type="Pfam" id="PF01869">
    <property type="entry name" value="BcrAD_BadFG"/>
    <property type="match status" value="1"/>
</dbReference>
<evidence type="ECO:0000259" key="1">
    <source>
        <dbReference type="Pfam" id="PF01869"/>
    </source>
</evidence>
<dbReference type="InterPro" id="IPR002731">
    <property type="entry name" value="ATPase_BadF"/>
</dbReference>
<gene>
    <name evidence="2" type="ORF">ACFSB2_02240</name>
</gene>
<dbReference type="InterPro" id="IPR052519">
    <property type="entry name" value="Euk-type_GlcNAc_Kinase"/>
</dbReference>
<dbReference type="EMBL" id="JBHUCX010000008">
    <property type="protein sequence ID" value="MFD1673532.1"/>
    <property type="molecule type" value="Genomic_DNA"/>
</dbReference>